<evidence type="ECO:0000256" key="12">
    <source>
        <dbReference type="ARBA" id="ARBA00048076"/>
    </source>
</evidence>
<evidence type="ECO:0000313" key="18">
    <source>
        <dbReference type="Proteomes" id="UP000515663"/>
    </source>
</evidence>
<feature type="binding site" evidence="16">
    <location>
        <position position="95"/>
    </location>
    <ligand>
        <name>NAD(+)</name>
        <dbReference type="ChEBI" id="CHEBI:57540"/>
    </ligand>
</feature>
<dbReference type="UniPathway" id="UPA00915"/>
<evidence type="ECO:0000256" key="13">
    <source>
        <dbReference type="ARBA" id="ARBA00049160"/>
    </source>
</evidence>
<dbReference type="PANTHER" id="PTHR43159">
    <property type="entry name" value="ENOYL-[ACYL-CARRIER-PROTEIN] REDUCTASE"/>
    <property type="match status" value="1"/>
</dbReference>
<dbReference type="EC" id="1.3.1.9" evidence="3 14"/>
<evidence type="ECO:0000256" key="14">
    <source>
        <dbReference type="PIRNR" id="PIRNR000094"/>
    </source>
</evidence>
<keyword evidence="8 14" id="KW-0520">NAD</keyword>
<evidence type="ECO:0000256" key="15">
    <source>
        <dbReference type="PIRSR" id="PIRSR000094-2"/>
    </source>
</evidence>
<dbReference type="NCBIfam" id="NF040631">
    <property type="entry name" value="InhA"/>
    <property type="match status" value="1"/>
</dbReference>
<evidence type="ECO:0000256" key="3">
    <source>
        <dbReference type="ARBA" id="ARBA00012996"/>
    </source>
</evidence>
<keyword evidence="18" id="KW-1185">Reference proteome</keyword>
<evidence type="ECO:0000256" key="2">
    <source>
        <dbReference type="ARBA" id="ARBA00009233"/>
    </source>
</evidence>
<dbReference type="RefSeq" id="WP_188329275.1">
    <property type="nucleotide sequence ID" value="NZ_CP059491.1"/>
</dbReference>
<feature type="binding site" evidence="16">
    <location>
        <position position="167"/>
    </location>
    <ligand>
        <name>NAD(+)</name>
        <dbReference type="ChEBI" id="CHEBI:57540"/>
    </ligand>
</feature>
<comment type="pathway">
    <text evidence="1">Lipid metabolism; mycolic acid biosynthesis.</text>
</comment>
<dbReference type="InterPro" id="IPR014358">
    <property type="entry name" value="Enoyl-ACP_Rdtase_NADH"/>
</dbReference>
<evidence type="ECO:0000256" key="1">
    <source>
        <dbReference type="ARBA" id="ARBA00004796"/>
    </source>
</evidence>
<dbReference type="PANTHER" id="PTHR43159:SF2">
    <property type="entry name" value="ENOYL-[ACYL-CARRIER-PROTEIN] REDUCTASE [NADH], CHLOROPLASTIC"/>
    <property type="match status" value="1"/>
</dbReference>
<keyword evidence="6" id="KW-0276">Fatty acid metabolism</keyword>
<dbReference type="GO" id="GO:0006633">
    <property type="term" value="P:fatty acid biosynthetic process"/>
    <property type="evidence" value="ECO:0007669"/>
    <property type="project" value="UniProtKB-KW"/>
</dbReference>
<accession>A0A7D7LNV7</accession>
<dbReference type="EMBL" id="CP059491">
    <property type="protein sequence ID" value="QMS99659.1"/>
    <property type="molecule type" value="Genomic_DNA"/>
</dbReference>
<dbReference type="NCBIfam" id="NF005908">
    <property type="entry name" value="PRK07889.1"/>
    <property type="match status" value="1"/>
</dbReference>
<feature type="binding site" evidence="16">
    <location>
        <begin position="197"/>
        <end position="201"/>
    </location>
    <ligand>
        <name>NAD(+)</name>
        <dbReference type="ChEBI" id="CHEBI:57540"/>
    </ligand>
</feature>
<dbReference type="Proteomes" id="UP000515663">
    <property type="component" value="Chromosome"/>
</dbReference>
<evidence type="ECO:0000256" key="10">
    <source>
        <dbReference type="ARBA" id="ARBA00023160"/>
    </source>
</evidence>
<gene>
    <name evidence="17" type="primary">fabI</name>
    <name evidence="17" type="ORF">H1R19_11600</name>
</gene>
<feature type="binding site" evidence="16">
    <location>
        <position position="14"/>
    </location>
    <ligand>
        <name>NAD(+)</name>
        <dbReference type="ChEBI" id="CHEBI:57540"/>
    </ligand>
</feature>
<proteinExistence type="inferred from homology"/>
<feature type="binding site" evidence="15">
    <location>
        <position position="98"/>
    </location>
    <ligand>
        <name>substrate</name>
    </ligand>
</feature>
<organism evidence="17 18">
    <name type="scientific">Gordonia jinghuaiqii</name>
    <dbReference type="NCBI Taxonomy" id="2758710"/>
    <lineage>
        <taxon>Bacteria</taxon>
        <taxon>Bacillati</taxon>
        <taxon>Actinomycetota</taxon>
        <taxon>Actinomycetes</taxon>
        <taxon>Mycobacteriales</taxon>
        <taxon>Gordoniaceae</taxon>
        <taxon>Gordonia</taxon>
    </lineage>
</organism>
<dbReference type="InterPro" id="IPR053410">
    <property type="entry name" value="Mycobact_enoyl-ACP_red"/>
</dbReference>
<keyword evidence="9" id="KW-0443">Lipid metabolism</keyword>
<comment type="catalytic activity">
    <reaction evidence="13">
        <text>a 2,3-saturated acyl-[ACP] + NAD(+) = a (2E)-enoyl-[ACP] + NADH + H(+)</text>
        <dbReference type="Rhea" id="RHEA:10240"/>
        <dbReference type="Rhea" id="RHEA-COMP:9925"/>
        <dbReference type="Rhea" id="RHEA-COMP:9926"/>
        <dbReference type="ChEBI" id="CHEBI:15378"/>
        <dbReference type="ChEBI" id="CHEBI:57540"/>
        <dbReference type="ChEBI" id="CHEBI:57945"/>
        <dbReference type="ChEBI" id="CHEBI:78784"/>
        <dbReference type="ChEBI" id="CHEBI:78785"/>
        <dbReference type="EC" id="1.3.1.9"/>
    </reaction>
    <physiologicalReaction direction="right-to-left" evidence="13">
        <dbReference type="Rhea" id="RHEA:10242"/>
    </physiologicalReaction>
</comment>
<dbReference type="GO" id="GO:0004318">
    <property type="term" value="F:enoyl-[acyl-carrier-protein] reductase (NADH) activity"/>
    <property type="evidence" value="ECO:0007669"/>
    <property type="project" value="UniProtKB-EC"/>
</dbReference>
<protein>
    <recommendedName>
        <fullName evidence="4 14">Enoyl-[acyl-carrier-protein] reductase [NADH]</fullName>
        <ecNumber evidence="3 14">1.3.1.9</ecNumber>
    </recommendedName>
</protein>
<evidence type="ECO:0000313" key="17">
    <source>
        <dbReference type="EMBL" id="QMS99659.1"/>
    </source>
</evidence>
<evidence type="ECO:0000256" key="5">
    <source>
        <dbReference type="ARBA" id="ARBA00022516"/>
    </source>
</evidence>
<dbReference type="InterPro" id="IPR036291">
    <property type="entry name" value="NAD(P)-bd_dom_sf"/>
</dbReference>
<evidence type="ECO:0000256" key="9">
    <source>
        <dbReference type="ARBA" id="ARBA00023098"/>
    </source>
</evidence>
<dbReference type="InterPro" id="IPR002347">
    <property type="entry name" value="SDR_fam"/>
</dbReference>
<evidence type="ECO:0000256" key="11">
    <source>
        <dbReference type="ARBA" id="ARBA00046824"/>
    </source>
</evidence>
<keyword evidence="7 14" id="KW-0560">Oxidoreductase</keyword>
<evidence type="ECO:0000256" key="16">
    <source>
        <dbReference type="PIRSR" id="PIRSR000094-3"/>
    </source>
</evidence>
<dbReference type="Gene3D" id="3.40.50.720">
    <property type="entry name" value="NAD(P)-binding Rossmann-like Domain"/>
    <property type="match status" value="1"/>
</dbReference>
<comment type="catalytic activity">
    <reaction evidence="12">
        <text>a 2,3-saturated acyl-CoA + NAD(+) = a (2E)-enoyl-CoA + NADH + H(+)</text>
        <dbReference type="Rhea" id="RHEA:18177"/>
        <dbReference type="ChEBI" id="CHEBI:15378"/>
        <dbReference type="ChEBI" id="CHEBI:57540"/>
        <dbReference type="ChEBI" id="CHEBI:57945"/>
        <dbReference type="ChEBI" id="CHEBI:58856"/>
        <dbReference type="ChEBI" id="CHEBI:65111"/>
    </reaction>
    <physiologicalReaction direction="right-to-left" evidence="12">
        <dbReference type="Rhea" id="RHEA:18179"/>
    </physiologicalReaction>
</comment>
<comment type="subunit">
    <text evidence="11">Homodimer. Homotetramer.</text>
</comment>
<feature type="binding site" evidence="16">
    <location>
        <begin position="20"/>
        <end position="21"/>
    </location>
    <ligand>
        <name>NAD(+)</name>
        <dbReference type="ChEBI" id="CHEBI:57540"/>
    </ligand>
</feature>
<name>A0A7D7LNV7_9ACTN</name>
<dbReference type="KEGG" id="gji:H1R19_11600"/>
<comment type="similarity">
    <text evidence="2 14">Belongs to the short-chain dehydrogenases/reductases (SDR) family. FabI subfamily.</text>
</comment>
<evidence type="ECO:0000256" key="4">
    <source>
        <dbReference type="ARBA" id="ARBA00017755"/>
    </source>
</evidence>
<evidence type="ECO:0000256" key="8">
    <source>
        <dbReference type="ARBA" id="ARBA00023027"/>
    </source>
</evidence>
<keyword evidence="5 14" id="KW-0444">Lipid biosynthesis</keyword>
<sequence>MSGILDGKTVLITGIITDASIAFHAAAMAQEQGATVIITGIPERLRLIDRIARRLPKEVPPAIGLDVTNEEDLDALAGKISELAPQGIDGVMHSIAFAPRTLMGPEAKPFLEAPGPDAAKAFEISAWSYASLARAVLPAMNEGGSIVGMDFDPRTAMPYYNWMGVAKAALESVNRYVAREVGDAKNIRSNLVAAGPIKTLAAKAIAGTATDDAKQLNMLNEYWDGASPIGWDVDDPTVVAKSVCALLSDWLPGTTGSIVYVDGGASHNTWFPEGMTSGS</sequence>
<dbReference type="Pfam" id="PF13561">
    <property type="entry name" value="adh_short_C2"/>
    <property type="match status" value="1"/>
</dbReference>
<reference evidence="18" key="1">
    <citation type="submission" date="2020-07" db="EMBL/GenBank/DDBJ databases">
        <title>novel species isolated from the respiratory tract of Marmot.</title>
        <authorList>
            <person name="Zhang G."/>
        </authorList>
    </citation>
    <scope>NUCLEOTIDE SEQUENCE [LARGE SCALE GENOMIC DNA]</scope>
    <source>
        <strain evidence="18">686</strain>
    </source>
</reference>
<dbReference type="PIRSF" id="PIRSF000094">
    <property type="entry name" value="Enoyl-ACP_rdct"/>
    <property type="match status" value="1"/>
</dbReference>
<dbReference type="AlphaFoldDB" id="A0A7D7LNV7"/>
<evidence type="ECO:0000256" key="7">
    <source>
        <dbReference type="ARBA" id="ARBA00023002"/>
    </source>
</evidence>
<dbReference type="SUPFAM" id="SSF51735">
    <property type="entry name" value="NAD(P)-binding Rossmann-fold domains"/>
    <property type="match status" value="1"/>
</dbReference>
<feature type="binding site" evidence="16">
    <location>
        <begin position="66"/>
        <end position="67"/>
    </location>
    <ligand>
        <name>NAD(+)</name>
        <dbReference type="ChEBI" id="CHEBI:57540"/>
    </ligand>
</feature>
<evidence type="ECO:0000256" key="6">
    <source>
        <dbReference type="ARBA" id="ARBA00022832"/>
    </source>
</evidence>
<keyword evidence="10 14" id="KW-0275">Fatty acid biosynthesis</keyword>